<keyword evidence="4" id="KW-1185">Reference proteome</keyword>
<dbReference type="RefSeq" id="WP_366923333.1">
    <property type="nucleotide sequence ID" value="NZ_CP121694.1"/>
</dbReference>
<dbReference type="Proteomes" id="UP001329915">
    <property type="component" value="Chromosome"/>
</dbReference>
<dbReference type="InterPro" id="IPR050273">
    <property type="entry name" value="GppA/Ppx_hydrolase"/>
</dbReference>
<dbReference type="GO" id="GO:0016462">
    <property type="term" value="F:pyrophosphatase activity"/>
    <property type="evidence" value="ECO:0007669"/>
    <property type="project" value="TreeGrafter"/>
</dbReference>
<dbReference type="AlphaFoldDB" id="A0AAU0UJP7"/>
<dbReference type="PANTHER" id="PTHR30005:SF0">
    <property type="entry name" value="RETROGRADE REGULATION PROTEIN 2"/>
    <property type="match status" value="1"/>
</dbReference>
<evidence type="ECO:0000256" key="1">
    <source>
        <dbReference type="ARBA" id="ARBA00007125"/>
    </source>
</evidence>
<dbReference type="PANTHER" id="PTHR30005">
    <property type="entry name" value="EXOPOLYPHOSPHATASE"/>
    <property type="match status" value="1"/>
</dbReference>
<dbReference type="InterPro" id="IPR043129">
    <property type="entry name" value="ATPase_NBD"/>
</dbReference>
<protein>
    <submittedName>
        <fullName evidence="3">Ppx/GppA family phosphatase</fullName>
    </submittedName>
</protein>
<dbReference type="Gene3D" id="3.30.420.40">
    <property type="match status" value="1"/>
</dbReference>
<accession>A0AAU0UJP7</accession>
<dbReference type="CDD" id="cd24054">
    <property type="entry name" value="ASKHA_NBD_AaPPX-GppA_MtPPX2-like"/>
    <property type="match status" value="1"/>
</dbReference>
<dbReference type="InterPro" id="IPR003695">
    <property type="entry name" value="Ppx_GppA_N"/>
</dbReference>
<dbReference type="Gene3D" id="3.30.420.150">
    <property type="entry name" value="Exopolyphosphatase. Domain 2"/>
    <property type="match status" value="1"/>
</dbReference>
<evidence type="ECO:0000313" key="3">
    <source>
        <dbReference type="EMBL" id="WRO20436.1"/>
    </source>
</evidence>
<dbReference type="EMBL" id="CP121694">
    <property type="protein sequence ID" value="WRO20436.1"/>
    <property type="molecule type" value="Genomic_DNA"/>
</dbReference>
<feature type="domain" description="Ppx/GppA phosphatase N-terminal" evidence="2">
    <location>
        <begin position="26"/>
        <end position="292"/>
    </location>
</feature>
<proteinExistence type="inferred from homology"/>
<name>A0AAU0UJP7_9FIRM</name>
<dbReference type="Pfam" id="PF02541">
    <property type="entry name" value="Ppx-GppA"/>
    <property type="match status" value="1"/>
</dbReference>
<sequence length="295" mass="32037">MSIHAAVDLGTNSVRVLLAKRDRDNLVRLHTYQKITRIGEELKNTGVLQNNAKRRTLNALKECSKLLERFQPVSVDAVATSAIRDAVDGAAFLKQIKDKIGLEFQVISGNEEARLSFIGAVGGLPGVIKNQAIVIDIGGGSTELSYLSNGAQVASSHQLGAVRCTEHCTSPVEMMQELGPTLAEIAAMGDKKVLVGVGGTVTTLVAIKKGLAQYDPDKVHGSKLSIDEIRWIFDHLALLPLPERKLVKGLQPERADIIIAGIRILMLIMDQLEVEEIIVSEADLLYGLIYRQTTI</sequence>
<reference evidence="3 4" key="1">
    <citation type="submission" date="2023-04" db="EMBL/GenBank/DDBJ databases">
        <authorList>
            <person name="Hsu D."/>
        </authorList>
    </citation>
    <scope>NUCLEOTIDE SEQUENCE [LARGE SCALE GENOMIC DNA]</scope>
    <source>
        <strain evidence="3 4">MK1</strain>
    </source>
</reference>
<evidence type="ECO:0000313" key="4">
    <source>
        <dbReference type="Proteomes" id="UP001329915"/>
    </source>
</evidence>
<gene>
    <name evidence="3" type="ORF">MFMK1_000206</name>
</gene>
<comment type="similarity">
    <text evidence="1">Belongs to the GppA/Ppx family.</text>
</comment>
<dbReference type="KEGG" id="dbc:MFMK1_000206"/>
<organism evidence="3 4">
    <name type="scientific">Metallumcola ferriviriculae</name>
    <dbReference type="NCBI Taxonomy" id="3039180"/>
    <lineage>
        <taxon>Bacteria</taxon>
        <taxon>Bacillati</taxon>
        <taxon>Bacillota</taxon>
        <taxon>Clostridia</taxon>
        <taxon>Neomoorellales</taxon>
        <taxon>Desulfitibacteraceae</taxon>
        <taxon>Metallumcola</taxon>
    </lineage>
</organism>
<evidence type="ECO:0000259" key="2">
    <source>
        <dbReference type="Pfam" id="PF02541"/>
    </source>
</evidence>
<dbReference type="SUPFAM" id="SSF53067">
    <property type="entry name" value="Actin-like ATPase domain"/>
    <property type="match status" value="2"/>
</dbReference>